<evidence type="ECO:0000256" key="1">
    <source>
        <dbReference type="SAM" id="MobiDB-lite"/>
    </source>
</evidence>
<dbReference type="InParanoid" id="A0A6P5IIS7"/>
<name>A0A6P5IIS7_PHACI</name>
<accession>A0A6P5IIS7</accession>
<dbReference type="Proteomes" id="UP000515140">
    <property type="component" value="Unplaced"/>
</dbReference>
<feature type="region of interest" description="Disordered" evidence="1">
    <location>
        <begin position="1"/>
        <end position="129"/>
    </location>
</feature>
<feature type="compositionally biased region" description="Low complexity" evidence="1">
    <location>
        <begin position="1"/>
        <end position="16"/>
    </location>
</feature>
<protein>
    <submittedName>
        <fullName evidence="3">Uncharacterized protein LOC110194234</fullName>
    </submittedName>
</protein>
<dbReference type="GeneID" id="110194234"/>
<organism evidence="2 3">
    <name type="scientific">Phascolarctos cinereus</name>
    <name type="common">Koala</name>
    <dbReference type="NCBI Taxonomy" id="38626"/>
    <lineage>
        <taxon>Eukaryota</taxon>
        <taxon>Metazoa</taxon>
        <taxon>Chordata</taxon>
        <taxon>Craniata</taxon>
        <taxon>Vertebrata</taxon>
        <taxon>Euteleostomi</taxon>
        <taxon>Mammalia</taxon>
        <taxon>Metatheria</taxon>
        <taxon>Diprotodontia</taxon>
        <taxon>Phascolarctidae</taxon>
        <taxon>Phascolarctos</taxon>
    </lineage>
</organism>
<reference evidence="3" key="1">
    <citation type="submission" date="2025-08" db="UniProtKB">
        <authorList>
            <consortium name="RefSeq"/>
        </authorList>
    </citation>
    <scope>IDENTIFICATION</scope>
    <source>
        <tissue evidence="3">Spleen</tissue>
    </source>
</reference>
<dbReference type="RefSeq" id="XP_020822082.1">
    <property type="nucleotide sequence ID" value="XM_020966423.1"/>
</dbReference>
<proteinExistence type="predicted"/>
<sequence>MEHGNQGTTQSTTEETNNSKEEEPPDQAVSQQEMSLILSMPQNTGMRTPPGRMERESPSHAEDKCPPFSLETELLTGPQSAIEIGSGDNMKGSSNLSSSQDLNPQLSVSELNRTQGLKEEAQNSKEEEISAQTALHLEMSLFMPMQAIIRKLTSRGNVRVPRSSKCTPFPVNLGCSSGPQSDTEKGSGDTLQTAVSFLDNTTKSKESDNIKKEEKTLGEESVILNVDPVTVMEPEKETETCATQTEEASTLLVSHKAVQIPEETSLKAQDPGNELQSPDPFWFFANISGLIEKEEQYIEDHVNRPKKRHMDLQEHLDQK</sequence>
<dbReference type="AlphaFoldDB" id="A0A6P5IIS7"/>
<feature type="compositionally biased region" description="Basic and acidic residues" evidence="1">
    <location>
        <begin position="52"/>
        <end position="65"/>
    </location>
</feature>
<dbReference type="KEGG" id="pcw:110194234"/>
<feature type="compositionally biased region" description="Polar residues" evidence="1">
    <location>
        <begin position="91"/>
        <end position="115"/>
    </location>
</feature>
<keyword evidence="2" id="KW-1185">Reference proteome</keyword>
<feature type="compositionally biased region" description="Polar residues" evidence="1">
    <location>
        <begin position="28"/>
        <end position="46"/>
    </location>
</feature>
<evidence type="ECO:0000313" key="3">
    <source>
        <dbReference type="RefSeq" id="XP_020822082.1"/>
    </source>
</evidence>
<feature type="compositionally biased region" description="Basic and acidic residues" evidence="1">
    <location>
        <begin position="116"/>
        <end position="128"/>
    </location>
</feature>
<evidence type="ECO:0000313" key="2">
    <source>
        <dbReference type="Proteomes" id="UP000515140"/>
    </source>
</evidence>
<gene>
    <name evidence="3" type="primary">LOC110194234</name>
</gene>